<dbReference type="HOGENOM" id="CLU_2630969_0_0_10"/>
<dbReference type="EMBL" id="ADLE01000009">
    <property type="protein sequence ID" value="EJZ64295.1"/>
    <property type="molecule type" value="Genomic_DNA"/>
</dbReference>
<comment type="caution">
    <text evidence="1">The sequence shown here is derived from an EMBL/GenBank/DDBJ whole genome shotgun (WGS) entry which is preliminary data.</text>
</comment>
<proteinExistence type="predicted"/>
<accession>K0XKE0</accession>
<dbReference type="Proteomes" id="UP000006044">
    <property type="component" value="Unassembled WGS sequence"/>
</dbReference>
<dbReference type="AlphaFoldDB" id="K0XKE0"/>
<organism evidence="1 2">
    <name type="scientific">Barnesiella intestinihominis YIT 11860</name>
    <dbReference type="NCBI Taxonomy" id="742726"/>
    <lineage>
        <taxon>Bacteria</taxon>
        <taxon>Pseudomonadati</taxon>
        <taxon>Bacteroidota</taxon>
        <taxon>Bacteroidia</taxon>
        <taxon>Bacteroidales</taxon>
        <taxon>Barnesiellaceae</taxon>
        <taxon>Barnesiella</taxon>
    </lineage>
</organism>
<protein>
    <submittedName>
        <fullName evidence="1">Uncharacterized protein</fullName>
    </submittedName>
</protein>
<keyword evidence="2" id="KW-1185">Reference proteome</keyword>
<name>K0XKE0_9BACT</name>
<sequence>MPRSIAGCGEAIGEVSARTEGLTPTAKKTYEIFPIPLLKNYRSVGNSPIATETQGMQSIAFVKIPAYPLGFSTEPLL</sequence>
<reference evidence="1 2" key="1">
    <citation type="submission" date="2012-08" db="EMBL/GenBank/DDBJ databases">
        <title>The Genome Sequence of Barnesiella intestinihominis YIT 11860.</title>
        <authorList>
            <consortium name="The Broad Institute Genome Sequencing Platform"/>
            <person name="Earl A."/>
            <person name="Ward D."/>
            <person name="Feldgarden M."/>
            <person name="Gevers D."/>
            <person name="Morotomi M."/>
            <person name="Walker B."/>
            <person name="Young S.K."/>
            <person name="Zeng Q."/>
            <person name="Gargeya S."/>
            <person name="Fitzgerald M."/>
            <person name="Haas B."/>
            <person name="Abouelleil A."/>
            <person name="Alvarado L."/>
            <person name="Arachchi H.M."/>
            <person name="Berlin A.M."/>
            <person name="Chapman S.B."/>
            <person name="Goldberg J."/>
            <person name="Griggs A."/>
            <person name="Gujja S."/>
            <person name="Hansen M."/>
            <person name="Howarth C."/>
            <person name="Imamovic A."/>
            <person name="Larimer J."/>
            <person name="McCowen C."/>
            <person name="Montmayeur A."/>
            <person name="Murphy C."/>
            <person name="Neiman D."/>
            <person name="Pearson M."/>
            <person name="Priest M."/>
            <person name="Roberts A."/>
            <person name="Saif S."/>
            <person name="Shea T."/>
            <person name="Sisk P."/>
            <person name="Sykes S."/>
            <person name="Wortman J."/>
            <person name="Nusbaum C."/>
            <person name="Birren B."/>
        </authorList>
    </citation>
    <scope>NUCLEOTIDE SEQUENCE [LARGE SCALE GENOMIC DNA]</scope>
    <source>
        <strain evidence="1 2">YIT 11860</strain>
    </source>
</reference>
<evidence type="ECO:0000313" key="2">
    <source>
        <dbReference type="Proteomes" id="UP000006044"/>
    </source>
</evidence>
<gene>
    <name evidence="1" type="ORF">HMPREF9448_01555</name>
</gene>
<evidence type="ECO:0000313" key="1">
    <source>
        <dbReference type="EMBL" id="EJZ64295.1"/>
    </source>
</evidence>